<dbReference type="InterPro" id="IPR027417">
    <property type="entry name" value="P-loop_NTPase"/>
</dbReference>
<proteinExistence type="predicted"/>
<dbReference type="Gene3D" id="3.40.50.300">
    <property type="entry name" value="P-loop containing nucleotide triphosphate hydrolases"/>
    <property type="match status" value="1"/>
</dbReference>
<dbReference type="PANTHER" id="PTHR22605">
    <property type="entry name" value="RZ-TYPE DOMAIN-CONTAINING PROTEIN"/>
    <property type="match status" value="1"/>
</dbReference>
<gene>
    <name evidence="1" type="ORF">NP493_203g02005</name>
</gene>
<reference evidence="1" key="1">
    <citation type="journal article" date="2023" name="Mol. Biol. Evol.">
        <title>Third-Generation Sequencing Reveals the Adaptive Role of the Epigenome in Three Deep-Sea Polychaetes.</title>
        <authorList>
            <person name="Perez M."/>
            <person name="Aroh O."/>
            <person name="Sun Y."/>
            <person name="Lan Y."/>
            <person name="Juniper S.K."/>
            <person name="Young C.R."/>
            <person name="Angers B."/>
            <person name="Qian P.Y."/>
        </authorList>
    </citation>
    <scope>NUCLEOTIDE SEQUENCE</scope>
    <source>
        <strain evidence="1">R07B-5</strain>
    </source>
</reference>
<dbReference type="EMBL" id="JAODUO010000203">
    <property type="protein sequence ID" value="KAK2186361.1"/>
    <property type="molecule type" value="Genomic_DNA"/>
</dbReference>
<comment type="caution">
    <text evidence="1">The sequence shown here is derived from an EMBL/GenBank/DDBJ whole genome shotgun (WGS) entry which is preliminary data.</text>
</comment>
<protein>
    <submittedName>
        <fullName evidence="1">Uncharacterized protein</fullName>
    </submittedName>
</protein>
<evidence type="ECO:0000313" key="2">
    <source>
        <dbReference type="Proteomes" id="UP001209878"/>
    </source>
</evidence>
<name>A0AAD9P1C3_RIDPI</name>
<dbReference type="GO" id="GO:0004842">
    <property type="term" value="F:ubiquitin-protein transferase activity"/>
    <property type="evidence" value="ECO:0007669"/>
    <property type="project" value="InterPro"/>
</dbReference>
<dbReference type="InterPro" id="IPR031248">
    <property type="entry name" value="RNF213"/>
</dbReference>
<dbReference type="PANTHER" id="PTHR22605:SF16">
    <property type="entry name" value="E3 UBIQUITIN-PROTEIN LIGASE RNF213"/>
    <property type="match status" value="1"/>
</dbReference>
<dbReference type="AlphaFoldDB" id="A0AAD9P1C3"/>
<sequence length="379" mass="43290">MRQLVYRVQALPQSILPLVWDFGQLNFKVESLYIKQMVYRYIEEHLLPDEPDLQEVASDILATSQEFMREQPEECSFVSLRDVKRVLDVMSWFYGQRELLFRLMDERAEADVKEKFAGAKQGKLEYKVNTIEQETLNHVTRSLVLALGVCYHARLQNRVGYREVIAGHFTGHFHLPNGDRTIYEEINRCEDVFLDNVHLEPNTNIARNQALKENIFMMIVCIELRIPLFLVGKPGSSKSLAKTIVADAMQGSRARSELFQNFKEAFMISFQCSPLSTPEGIMGTFQQCSQLQKDKDLSKYVATVVLDEVGLAEDSPSMPLKTLHPLLEDGCVGDEDAEPYKKVAFIGISNWALDPAKMNRGILVQRGIPDQEELIHTAR</sequence>
<keyword evidence="2" id="KW-1185">Reference proteome</keyword>
<dbReference type="Proteomes" id="UP001209878">
    <property type="component" value="Unassembled WGS sequence"/>
</dbReference>
<organism evidence="1 2">
    <name type="scientific">Ridgeia piscesae</name>
    <name type="common">Tubeworm</name>
    <dbReference type="NCBI Taxonomy" id="27915"/>
    <lineage>
        <taxon>Eukaryota</taxon>
        <taxon>Metazoa</taxon>
        <taxon>Spiralia</taxon>
        <taxon>Lophotrochozoa</taxon>
        <taxon>Annelida</taxon>
        <taxon>Polychaeta</taxon>
        <taxon>Sedentaria</taxon>
        <taxon>Canalipalpata</taxon>
        <taxon>Sabellida</taxon>
        <taxon>Siboglinidae</taxon>
        <taxon>Ridgeia</taxon>
    </lineage>
</organism>
<accession>A0AAD9P1C3</accession>
<dbReference type="GO" id="GO:0016887">
    <property type="term" value="F:ATP hydrolysis activity"/>
    <property type="evidence" value="ECO:0007669"/>
    <property type="project" value="InterPro"/>
</dbReference>
<dbReference type="FunFam" id="3.40.50.300:FF:000491">
    <property type="entry name" value="E3 ubiquitin-protein ligase RNF213"/>
    <property type="match status" value="1"/>
</dbReference>
<dbReference type="SUPFAM" id="SSF52540">
    <property type="entry name" value="P-loop containing nucleoside triphosphate hydrolases"/>
    <property type="match status" value="1"/>
</dbReference>
<evidence type="ECO:0000313" key="1">
    <source>
        <dbReference type="EMBL" id="KAK2186361.1"/>
    </source>
</evidence>